<evidence type="ECO:0000313" key="1">
    <source>
        <dbReference type="EMBL" id="KAG1885283.1"/>
    </source>
</evidence>
<dbReference type="GeneID" id="64657786"/>
<gene>
    <name evidence="1" type="ORF">F5891DRAFT_1088161</name>
    <name evidence="2" type="ORF">F5891DRAFT_1088195</name>
</gene>
<dbReference type="AlphaFoldDB" id="A0AAD4HAU8"/>
<sequence length="240" mass="27794">MSSALVPSSTGWQRIMDQKHEVSLRGITITYGLVLLRVNKVRGVDVDPERRPKLNAIQSITQCRYYFDKAPLYSKQRLCDRYAQKYCFRYSSQPPFQEFCATLPLRRTSESYQENRIDVRVTVFIQAPWTKHGIDFEESKEGFGPVQDITPRTPCLYTIPSGAIGTPQTLAVTQMPRHISTGVDIFTWLRHFQLSRSILLQFTWSFNIIMSHNRENDIRVYKHEFCESTDFCGVPITPEG</sequence>
<comment type="caution">
    <text evidence="2">The sequence shown here is derived from an EMBL/GenBank/DDBJ whole genome shotgun (WGS) entry which is preliminary data.</text>
</comment>
<evidence type="ECO:0000313" key="2">
    <source>
        <dbReference type="EMBL" id="KAG1885290.1"/>
    </source>
</evidence>
<protein>
    <submittedName>
        <fullName evidence="2">Uncharacterized protein</fullName>
    </submittedName>
</protein>
<name>A0AAD4HAU8_9AGAM</name>
<evidence type="ECO:0000313" key="3">
    <source>
        <dbReference type="Proteomes" id="UP001195769"/>
    </source>
</evidence>
<proteinExistence type="predicted"/>
<accession>A0AAD4HAU8</accession>
<keyword evidence="3" id="KW-1185">Reference proteome</keyword>
<dbReference type="RefSeq" id="XP_041216344.1">
    <property type="nucleotide sequence ID" value="XM_041363488.1"/>
</dbReference>
<dbReference type="Proteomes" id="UP001195769">
    <property type="component" value="Unassembled WGS sequence"/>
</dbReference>
<dbReference type="EMBL" id="JABBWK010000354">
    <property type="protein sequence ID" value="KAG1885283.1"/>
    <property type="molecule type" value="Genomic_DNA"/>
</dbReference>
<organism evidence="2 3">
    <name type="scientific">Suillus fuscotomentosus</name>
    <dbReference type="NCBI Taxonomy" id="1912939"/>
    <lineage>
        <taxon>Eukaryota</taxon>
        <taxon>Fungi</taxon>
        <taxon>Dikarya</taxon>
        <taxon>Basidiomycota</taxon>
        <taxon>Agaricomycotina</taxon>
        <taxon>Agaricomycetes</taxon>
        <taxon>Agaricomycetidae</taxon>
        <taxon>Boletales</taxon>
        <taxon>Suillineae</taxon>
        <taxon>Suillaceae</taxon>
        <taxon>Suillus</taxon>
    </lineage>
</organism>
<dbReference type="EMBL" id="JABBWK010000354">
    <property type="protein sequence ID" value="KAG1885290.1"/>
    <property type="molecule type" value="Genomic_DNA"/>
</dbReference>
<reference evidence="2" key="1">
    <citation type="journal article" date="2020" name="New Phytol.">
        <title>Comparative genomics reveals dynamic genome evolution in host specialist ectomycorrhizal fungi.</title>
        <authorList>
            <person name="Lofgren L.A."/>
            <person name="Nguyen N.H."/>
            <person name="Vilgalys R."/>
            <person name="Ruytinx J."/>
            <person name="Liao H.L."/>
            <person name="Branco S."/>
            <person name="Kuo A."/>
            <person name="LaButti K."/>
            <person name="Lipzen A."/>
            <person name="Andreopoulos W."/>
            <person name="Pangilinan J."/>
            <person name="Riley R."/>
            <person name="Hundley H."/>
            <person name="Na H."/>
            <person name="Barry K."/>
            <person name="Grigoriev I.V."/>
            <person name="Stajich J.E."/>
            <person name="Kennedy P.G."/>
        </authorList>
    </citation>
    <scope>NUCLEOTIDE SEQUENCE</scope>
    <source>
        <strain evidence="2">FC203</strain>
    </source>
</reference>